<dbReference type="RefSeq" id="WP_207598786.1">
    <property type="nucleotide sequence ID" value="NZ_JAFNJU010000002.1"/>
</dbReference>
<dbReference type="Pfam" id="PF09587">
    <property type="entry name" value="PGA_cap"/>
    <property type="match status" value="1"/>
</dbReference>
<dbReference type="PANTHER" id="PTHR33393">
    <property type="entry name" value="POLYGLUTAMINE SYNTHESIS ACCESSORY PROTEIN RV0574C-RELATED"/>
    <property type="match status" value="1"/>
</dbReference>
<dbReference type="PANTHER" id="PTHR33393:SF13">
    <property type="entry name" value="PGA BIOSYNTHESIS PROTEIN CAPA"/>
    <property type="match status" value="1"/>
</dbReference>
<dbReference type="EMBL" id="JAFNJU010000002">
    <property type="protein sequence ID" value="MBO1264273.1"/>
    <property type="molecule type" value="Genomic_DNA"/>
</dbReference>
<protein>
    <submittedName>
        <fullName evidence="3">CapA family protein</fullName>
    </submittedName>
</protein>
<dbReference type="Gene3D" id="3.60.21.10">
    <property type="match status" value="1"/>
</dbReference>
<evidence type="ECO:0000256" key="1">
    <source>
        <dbReference type="ARBA" id="ARBA00005662"/>
    </source>
</evidence>
<evidence type="ECO:0000313" key="4">
    <source>
        <dbReference type="Proteomes" id="UP000664218"/>
    </source>
</evidence>
<dbReference type="AlphaFoldDB" id="A0A939H958"/>
<sequence length="566" mass="64984">MRKRRSFAWLTLLVFPLLMLIAGNFLSEAEKEVAEAHVDATPIDHEAPEDDPYEAYSRFIIDAKESFYTPAMKEKTLSRGVHAPYEGEALLLQLQQKESAILVQRKWDIAYASLELMTSLLDFEFTWIVPQKEVLLVKTTEKGRIHTSISVHSRKALLEYEDERLYRSEIQLLGETYLNEHQQLMMPMEDLLGITGYDIAFSGGDLLEISSPKNGDPKMHILSYLDMNNKNAEEGYYKELEKNQTDQEVRLILLGDMGLGTSYGRKNPFDEKWVEYGGGHFLSHLKKDFDAADLVITNLENVFTERKATQPDKIYTYKAHRIDYLDVLKEGGITHVNVVNNHMVDYLQEGFDDTLSYLDEYGIEYFGTNLTKTDNIELGNIEVESYSVFEKDGFKVGMLGYLGFNTSFVSDEKILEDLRMMKEVEKVDYIIAAMHWGGQNTHEVGWRQKQMGRMLIDNGVDLVYGNHPHVLQEMEIYKGKPIYYSLGNFLFIDYKSARDPDGAMVTVELKKDGFGEISTSLSHTPILWSGDPVKNTYMPLRTEDPFLIRRTLDKLNVETTAPIHLK</sequence>
<dbReference type="InterPro" id="IPR029052">
    <property type="entry name" value="Metallo-depent_PP-like"/>
</dbReference>
<accession>A0A939H958</accession>
<evidence type="ECO:0000313" key="3">
    <source>
        <dbReference type="EMBL" id="MBO1264273.1"/>
    </source>
</evidence>
<proteinExistence type="inferred from homology"/>
<name>A0A939H958_9CLOT</name>
<dbReference type="SMART" id="SM00854">
    <property type="entry name" value="PGA_cap"/>
    <property type="match status" value="1"/>
</dbReference>
<keyword evidence="4" id="KW-1185">Reference proteome</keyword>
<comment type="similarity">
    <text evidence="1">Belongs to the CapA family.</text>
</comment>
<dbReference type="SUPFAM" id="SSF56300">
    <property type="entry name" value="Metallo-dependent phosphatases"/>
    <property type="match status" value="1"/>
</dbReference>
<feature type="domain" description="Capsule synthesis protein CapA" evidence="2">
    <location>
        <begin position="250"/>
        <end position="493"/>
    </location>
</feature>
<dbReference type="InterPro" id="IPR019079">
    <property type="entry name" value="Capsule_synth_CapA"/>
</dbReference>
<gene>
    <name evidence="3" type="ORF">J3A84_04335</name>
</gene>
<dbReference type="InterPro" id="IPR052169">
    <property type="entry name" value="CW_Biosynth-Accessory"/>
</dbReference>
<organism evidence="3 4">
    <name type="scientific">Proteiniclasticum aestuarii</name>
    <dbReference type="NCBI Taxonomy" id="2817862"/>
    <lineage>
        <taxon>Bacteria</taxon>
        <taxon>Bacillati</taxon>
        <taxon>Bacillota</taxon>
        <taxon>Clostridia</taxon>
        <taxon>Eubacteriales</taxon>
        <taxon>Clostridiaceae</taxon>
        <taxon>Proteiniclasticum</taxon>
    </lineage>
</organism>
<dbReference type="CDD" id="cd07381">
    <property type="entry name" value="MPP_CapA"/>
    <property type="match status" value="1"/>
</dbReference>
<reference evidence="3" key="1">
    <citation type="submission" date="2021-03" db="EMBL/GenBank/DDBJ databases">
        <title>Proteiniclasticum marinus sp. nov., isolated from tidal flat sediment.</title>
        <authorList>
            <person name="Namirimu T."/>
            <person name="Yang J.-A."/>
            <person name="Yang S.-H."/>
            <person name="Kim Y.-J."/>
            <person name="Kwon K.K."/>
        </authorList>
    </citation>
    <scope>NUCLEOTIDE SEQUENCE</scope>
    <source>
        <strain evidence="3">SCR006</strain>
    </source>
</reference>
<evidence type="ECO:0000259" key="2">
    <source>
        <dbReference type="SMART" id="SM00854"/>
    </source>
</evidence>
<dbReference type="Proteomes" id="UP000664218">
    <property type="component" value="Unassembled WGS sequence"/>
</dbReference>
<comment type="caution">
    <text evidence="3">The sequence shown here is derived from an EMBL/GenBank/DDBJ whole genome shotgun (WGS) entry which is preliminary data.</text>
</comment>